<dbReference type="AlphaFoldDB" id="A0A550CB14"/>
<evidence type="ECO:0000313" key="2">
    <source>
        <dbReference type="EMBL" id="TRM61990.1"/>
    </source>
</evidence>
<gene>
    <name evidence="2" type="ORF">BD626DRAFT_631187</name>
</gene>
<protein>
    <recommendedName>
        <fullName evidence="1">F-box domain-containing protein</fullName>
    </recommendedName>
</protein>
<proteinExistence type="predicted"/>
<dbReference type="Proteomes" id="UP000320762">
    <property type="component" value="Unassembled WGS sequence"/>
</dbReference>
<reference evidence="2 3" key="1">
    <citation type="journal article" date="2019" name="New Phytol.">
        <title>Comparative genomics reveals unique wood-decay strategies and fruiting body development in the Schizophyllaceae.</title>
        <authorList>
            <person name="Almasi E."/>
            <person name="Sahu N."/>
            <person name="Krizsan K."/>
            <person name="Balint B."/>
            <person name="Kovacs G.M."/>
            <person name="Kiss B."/>
            <person name="Cseklye J."/>
            <person name="Drula E."/>
            <person name="Henrissat B."/>
            <person name="Nagy I."/>
            <person name="Chovatia M."/>
            <person name="Adam C."/>
            <person name="LaButti K."/>
            <person name="Lipzen A."/>
            <person name="Riley R."/>
            <person name="Grigoriev I.V."/>
            <person name="Nagy L.G."/>
        </authorList>
    </citation>
    <scope>NUCLEOTIDE SEQUENCE [LARGE SCALE GENOMIC DNA]</scope>
    <source>
        <strain evidence="2 3">NL-1724</strain>
    </source>
</reference>
<dbReference type="PROSITE" id="PS50181">
    <property type="entry name" value="FBOX"/>
    <property type="match status" value="1"/>
</dbReference>
<dbReference type="Gene3D" id="1.20.1280.50">
    <property type="match status" value="1"/>
</dbReference>
<sequence length="510" mass="56511">MRLQTNVAKSQVFQLSRLPECKLCGRSACPSCTRPIDIRGRYAPTIPLDAWCNDGAVLGHRRVDINQIVANLQGDVCLLRRSICDEGSRDQVIELCEQLERFRLQCLALLAPIRALPSEILSEIFHHVKASSAANGVRPNARDVTVALTFVCRRWRAVAAADRRLWTCIDASYSRTQPAHPLITQRILAYSSDLPLDVRLWLPSHTGALADAHAALCSHHRRWRRVDADVFRFGAFLGRHGPAGGMPLLEHLLVHNSHTEEEELAHVLPAPRLRSLALHSPWPFLCAPTTPWTQLTAYSGPAVVDGLVVLPLLVNVETCDLLGRMEDAGDAWDEAVELPRLYALRVSDAAYLRSVAAPNLEVCAVPPDRRSFSSTVAFLERSRCASLTELRCGPVDCAELHSIVTVAPRLKTLGVFLEAPGRIRSLAFIVECRKALAQIDTLDFYLRAPMKDPGAWRHKLLHAVKKGDMPCPARIRIFGVGYDEGVGSASSSGVRVETYHDLHNEPFVDF</sequence>
<dbReference type="EMBL" id="VDMD01000014">
    <property type="protein sequence ID" value="TRM61990.1"/>
    <property type="molecule type" value="Genomic_DNA"/>
</dbReference>
<evidence type="ECO:0000259" key="1">
    <source>
        <dbReference type="PROSITE" id="PS50181"/>
    </source>
</evidence>
<dbReference type="Pfam" id="PF12937">
    <property type="entry name" value="F-box-like"/>
    <property type="match status" value="1"/>
</dbReference>
<name>A0A550CB14_9AGAR</name>
<feature type="domain" description="F-box" evidence="1">
    <location>
        <begin position="110"/>
        <end position="169"/>
    </location>
</feature>
<evidence type="ECO:0000313" key="3">
    <source>
        <dbReference type="Proteomes" id="UP000320762"/>
    </source>
</evidence>
<comment type="caution">
    <text evidence="2">The sequence shown here is derived from an EMBL/GenBank/DDBJ whole genome shotgun (WGS) entry which is preliminary data.</text>
</comment>
<accession>A0A550CB14</accession>
<keyword evidence="3" id="KW-1185">Reference proteome</keyword>
<organism evidence="2 3">
    <name type="scientific">Schizophyllum amplum</name>
    <dbReference type="NCBI Taxonomy" id="97359"/>
    <lineage>
        <taxon>Eukaryota</taxon>
        <taxon>Fungi</taxon>
        <taxon>Dikarya</taxon>
        <taxon>Basidiomycota</taxon>
        <taxon>Agaricomycotina</taxon>
        <taxon>Agaricomycetes</taxon>
        <taxon>Agaricomycetidae</taxon>
        <taxon>Agaricales</taxon>
        <taxon>Schizophyllaceae</taxon>
        <taxon>Schizophyllum</taxon>
    </lineage>
</organism>
<dbReference type="InterPro" id="IPR036047">
    <property type="entry name" value="F-box-like_dom_sf"/>
</dbReference>
<dbReference type="SUPFAM" id="SSF81383">
    <property type="entry name" value="F-box domain"/>
    <property type="match status" value="1"/>
</dbReference>
<dbReference type="OrthoDB" id="3005476at2759"/>
<dbReference type="InterPro" id="IPR001810">
    <property type="entry name" value="F-box_dom"/>
</dbReference>